<reference evidence="11 13" key="1">
    <citation type="submission" date="2023-05" db="EMBL/GenBank/DDBJ databases">
        <title>Metabolic capabilities are highly conserved among human nasal-associated Corynebacterium species in pangenomic analyses.</title>
        <authorList>
            <person name="Tran T.H."/>
            <person name="Roberts A.Q."/>
            <person name="Escapa I.F."/>
            <person name="Gao W."/>
            <person name="Conlan S."/>
            <person name="Kong H."/>
            <person name="Segre J.A."/>
            <person name="Kelly M.S."/>
            <person name="Lemon K.P."/>
        </authorList>
    </citation>
    <scope>NUCLEOTIDE SEQUENCE</scope>
    <source>
        <strain evidence="11">KPL2773</strain>
        <strain evidence="10 13">KPL3772</strain>
    </source>
</reference>
<feature type="transmembrane region" description="Helical" evidence="9">
    <location>
        <begin position="428"/>
        <end position="445"/>
    </location>
</feature>
<evidence type="ECO:0000256" key="3">
    <source>
        <dbReference type="ARBA" id="ARBA00022448"/>
    </source>
</evidence>
<dbReference type="GO" id="GO:0015820">
    <property type="term" value="P:L-leucine transport"/>
    <property type="evidence" value="ECO:0007669"/>
    <property type="project" value="TreeGrafter"/>
</dbReference>
<dbReference type="GO" id="GO:0005886">
    <property type="term" value="C:plasma membrane"/>
    <property type="evidence" value="ECO:0007669"/>
    <property type="project" value="UniProtKB-SubCell"/>
</dbReference>
<evidence type="ECO:0000256" key="4">
    <source>
        <dbReference type="ARBA" id="ARBA00022475"/>
    </source>
</evidence>
<feature type="transmembrane region" description="Helical" evidence="9">
    <location>
        <begin position="241"/>
        <end position="263"/>
    </location>
</feature>
<evidence type="ECO:0000256" key="1">
    <source>
        <dbReference type="ARBA" id="ARBA00004651"/>
    </source>
</evidence>
<evidence type="ECO:0000313" key="12">
    <source>
        <dbReference type="Proteomes" id="UP001224412"/>
    </source>
</evidence>
<feature type="transmembrane region" description="Helical" evidence="9">
    <location>
        <begin position="297"/>
        <end position="317"/>
    </location>
</feature>
<dbReference type="GO" id="GO:0015190">
    <property type="term" value="F:L-leucine transmembrane transporter activity"/>
    <property type="evidence" value="ECO:0007669"/>
    <property type="project" value="TreeGrafter"/>
</dbReference>
<sequence length="467" mass="49032">MATAATQAPQGSSRGSAKSGPGISIIIFSSLMLFSMFFGAGNLIFPPMLGVQSGENFWPAILGFVGSGVILPVLAIIAIAISGHSVRDLAARGGAIFGLVFSLLAYLSIGAFYALPRTAAVSFETAITPILGFEGTAANWVFCLIFFGVALALAWRPTTIMDTLGRILTPALTILLVILVISAITGFDAQNLTASEEYSESAFTTGLLEGYLTMDSIAGLAFGIVIISTLRTRGFSEGGQLVRGTITTGIIAGAFLAVIYIGLGYIGQMLPGAADHDSGAAILSAAAESALGTPGQIIWAFIVLLACMTTAVGLISSTSEFFSTLTPQMGYRTWAIIFTVISLVLAAQGLDFVLNIAVPIIIFLYPPAITLIFLTLIEPIFAGKLKFYFTFRLGLWTAVVWSAIMVAVSQGAEGLEPIIGWTPLHGVNLGWLLPVIVAVIIGVILDMSKPRKASEQAPVRQEAVHEA</sequence>
<dbReference type="Proteomes" id="UP001239759">
    <property type="component" value="Unassembled WGS sequence"/>
</dbReference>
<gene>
    <name evidence="11" type="primary">brnQ</name>
    <name evidence="10" type="ORF">QPX23_05985</name>
    <name evidence="11" type="ORF">QPX42_03385</name>
</gene>
<feature type="transmembrane region" description="Helical" evidence="9">
    <location>
        <begin position="389"/>
        <end position="408"/>
    </location>
</feature>
<keyword evidence="5 9" id="KW-0812">Transmembrane</keyword>
<dbReference type="InterPro" id="IPR004685">
    <property type="entry name" value="Brnchd-chn_aa_trnsp_Livcs"/>
</dbReference>
<dbReference type="GO" id="GO:0015818">
    <property type="term" value="P:isoleucine transport"/>
    <property type="evidence" value="ECO:0007669"/>
    <property type="project" value="TreeGrafter"/>
</dbReference>
<name>A0AAP4BQF8_9CORY</name>
<evidence type="ECO:0000256" key="2">
    <source>
        <dbReference type="ARBA" id="ARBA00008540"/>
    </source>
</evidence>
<feature type="transmembrane region" description="Helical" evidence="9">
    <location>
        <begin position="23"/>
        <end position="45"/>
    </location>
</feature>
<feature type="transmembrane region" description="Helical" evidence="9">
    <location>
        <begin position="167"/>
        <end position="187"/>
    </location>
</feature>
<evidence type="ECO:0000256" key="7">
    <source>
        <dbReference type="ARBA" id="ARBA00022989"/>
    </source>
</evidence>
<evidence type="ECO:0000256" key="5">
    <source>
        <dbReference type="ARBA" id="ARBA00022692"/>
    </source>
</evidence>
<keyword evidence="4" id="KW-1003">Cell membrane</keyword>
<keyword evidence="6" id="KW-0029">Amino-acid transport</keyword>
<dbReference type="EMBL" id="JASNUQ010000007">
    <property type="protein sequence ID" value="MDK4290273.1"/>
    <property type="molecule type" value="Genomic_DNA"/>
</dbReference>
<evidence type="ECO:0000256" key="8">
    <source>
        <dbReference type="ARBA" id="ARBA00023136"/>
    </source>
</evidence>
<evidence type="ECO:0000313" key="11">
    <source>
        <dbReference type="EMBL" id="MDK4306595.1"/>
    </source>
</evidence>
<accession>A0AAP4BQF8</accession>
<evidence type="ECO:0000256" key="9">
    <source>
        <dbReference type="SAM" id="Phobius"/>
    </source>
</evidence>
<dbReference type="PANTHER" id="PTHR30588:SF7">
    <property type="entry name" value="BRANCHED-CHAIN AMINO ACID CARRIER PROTEIN SAOUHSC_01411-RELATED"/>
    <property type="match status" value="1"/>
</dbReference>
<dbReference type="NCBIfam" id="TIGR00796">
    <property type="entry name" value="livcs"/>
    <property type="match status" value="1"/>
</dbReference>
<feature type="transmembrane region" description="Helical" evidence="9">
    <location>
        <begin position="356"/>
        <end position="377"/>
    </location>
</feature>
<keyword evidence="8 9" id="KW-0472">Membrane</keyword>
<dbReference type="PANTHER" id="PTHR30588">
    <property type="entry name" value="BRANCHED-CHAIN AMINO ACID TRANSPORT SYSTEM 2 CARRIER PROTEIN"/>
    <property type="match status" value="1"/>
</dbReference>
<dbReference type="GO" id="GO:0005304">
    <property type="term" value="F:L-valine transmembrane transporter activity"/>
    <property type="evidence" value="ECO:0007669"/>
    <property type="project" value="TreeGrafter"/>
</dbReference>
<protein>
    <submittedName>
        <fullName evidence="11">Branched-chain amino acid transport system II carrier protein</fullName>
    </submittedName>
</protein>
<dbReference type="Pfam" id="PF05525">
    <property type="entry name" value="Branch_AA_trans"/>
    <property type="match status" value="1"/>
</dbReference>
<comment type="caution">
    <text evidence="11">The sequence shown here is derived from an EMBL/GenBank/DDBJ whole genome shotgun (WGS) entry which is preliminary data.</text>
</comment>
<dbReference type="AlphaFoldDB" id="A0AAP4BQF8"/>
<keyword evidence="7 9" id="KW-1133">Transmembrane helix</keyword>
<feature type="transmembrane region" description="Helical" evidence="9">
    <location>
        <begin position="329"/>
        <end position="350"/>
    </location>
</feature>
<dbReference type="GO" id="GO:0015188">
    <property type="term" value="F:L-isoleucine transmembrane transporter activity"/>
    <property type="evidence" value="ECO:0007669"/>
    <property type="project" value="TreeGrafter"/>
</dbReference>
<comment type="subcellular location">
    <subcellularLocation>
        <location evidence="1">Cell membrane</location>
        <topology evidence="1">Multi-pass membrane protein</topology>
    </subcellularLocation>
</comment>
<comment type="similarity">
    <text evidence="2">Belongs to the branched chain amino acid transporter family.</text>
</comment>
<feature type="transmembrane region" description="Helical" evidence="9">
    <location>
        <begin position="57"/>
        <end position="81"/>
    </location>
</feature>
<keyword evidence="3" id="KW-0813">Transport</keyword>
<organism evidence="11 12">
    <name type="scientific">Corynebacterium pseudodiphtheriticum</name>
    <dbReference type="NCBI Taxonomy" id="37637"/>
    <lineage>
        <taxon>Bacteria</taxon>
        <taxon>Bacillati</taxon>
        <taxon>Actinomycetota</taxon>
        <taxon>Actinomycetes</taxon>
        <taxon>Mycobacteriales</taxon>
        <taxon>Corynebacteriaceae</taxon>
        <taxon>Corynebacterium</taxon>
    </lineage>
</organism>
<dbReference type="Proteomes" id="UP001224412">
    <property type="component" value="Unassembled WGS sequence"/>
</dbReference>
<dbReference type="RefSeq" id="WP_023019088.1">
    <property type="nucleotide sequence ID" value="NZ_CP051667.1"/>
</dbReference>
<evidence type="ECO:0000313" key="13">
    <source>
        <dbReference type="Proteomes" id="UP001239759"/>
    </source>
</evidence>
<feature type="transmembrane region" description="Helical" evidence="9">
    <location>
        <begin position="135"/>
        <end position="155"/>
    </location>
</feature>
<evidence type="ECO:0000313" key="10">
    <source>
        <dbReference type="EMBL" id="MDK4290273.1"/>
    </source>
</evidence>
<dbReference type="EMBL" id="JASNVH010000004">
    <property type="protein sequence ID" value="MDK4306595.1"/>
    <property type="molecule type" value="Genomic_DNA"/>
</dbReference>
<proteinExistence type="inferred from homology"/>
<dbReference type="GeneID" id="42781109"/>
<evidence type="ECO:0000256" key="6">
    <source>
        <dbReference type="ARBA" id="ARBA00022970"/>
    </source>
</evidence>
<feature type="transmembrane region" description="Helical" evidence="9">
    <location>
        <begin position="207"/>
        <end position="229"/>
    </location>
</feature>
<feature type="transmembrane region" description="Helical" evidence="9">
    <location>
        <begin position="93"/>
        <end position="115"/>
    </location>
</feature>
<keyword evidence="13" id="KW-1185">Reference proteome</keyword>